<dbReference type="OrthoDB" id="10054429at2759"/>
<evidence type="ECO:0000256" key="5">
    <source>
        <dbReference type="ARBA" id="ARBA00023136"/>
    </source>
</evidence>
<name>A0A0D0VM42_CRYGA</name>
<feature type="transmembrane region" description="Helical" evidence="7">
    <location>
        <begin position="620"/>
        <end position="640"/>
    </location>
</feature>
<keyword evidence="2" id="KW-0813">Transport</keyword>
<evidence type="ECO:0000256" key="6">
    <source>
        <dbReference type="SAM" id="MobiDB-lite"/>
    </source>
</evidence>
<evidence type="ECO:0000256" key="4">
    <source>
        <dbReference type="ARBA" id="ARBA00022989"/>
    </source>
</evidence>
<proteinExistence type="predicted"/>
<feature type="transmembrane region" description="Helical" evidence="7">
    <location>
        <begin position="224"/>
        <end position="243"/>
    </location>
</feature>
<feature type="compositionally biased region" description="Basic and acidic residues" evidence="6">
    <location>
        <begin position="740"/>
        <end position="749"/>
    </location>
</feature>
<feature type="transmembrane region" description="Helical" evidence="7">
    <location>
        <begin position="278"/>
        <end position="300"/>
    </location>
</feature>
<feature type="transmembrane region" description="Helical" evidence="7">
    <location>
        <begin position="545"/>
        <end position="569"/>
    </location>
</feature>
<dbReference type="EMBL" id="KN847977">
    <property type="protein sequence ID" value="KIR48406.1"/>
    <property type="molecule type" value="Genomic_DNA"/>
</dbReference>
<keyword evidence="4 7" id="KW-1133">Transmembrane helix</keyword>
<feature type="transmembrane region" description="Helical" evidence="7">
    <location>
        <begin position="463"/>
        <end position="486"/>
    </location>
</feature>
<feature type="transmembrane region" description="Helical" evidence="7">
    <location>
        <begin position="312"/>
        <end position="330"/>
    </location>
</feature>
<feature type="region of interest" description="Disordered" evidence="6">
    <location>
        <begin position="711"/>
        <end position="755"/>
    </location>
</feature>
<comment type="subcellular location">
    <subcellularLocation>
        <location evidence="1">Membrane</location>
        <topology evidence="1">Multi-pass membrane protein</topology>
    </subcellularLocation>
</comment>
<dbReference type="PANTHER" id="PTHR45649">
    <property type="entry name" value="AMINO-ACID PERMEASE BAT1"/>
    <property type="match status" value="1"/>
</dbReference>
<dbReference type="GO" id="GO:0022857">
    <property type="term" value="F:transmembrane transporter activity"/>
    <property type="evidence" value="ECO:0007669"/>
    <property type="project" value="InterPro"/>
</dbReference>
<dbReference type="AlphaFoldDB" id="A0A0D0VM42"/>
<gene>
    <name evidence="8" type="ORF">I312_02250</name>
</gene>
<dbReference type="HOGENOM" id="CLU_367228_0_0_1"/>
<evidence type="ECO:0000256" key="1">
    <source>
        <dbReference type="ARBA" id="ARBA00004141"/>
    </source>
</evidence>
<feature type="transmembrane region" description="Helical" evidence="7">
    <location>
        <begin position="336"/>
        <end position="358"/>
    </location>
</feature>
<feature type="transmembrane region" description="Helical" evidence="7">
    <location>
        <begin position="520"/>
        <end position="539"/>
    </location>
</feature>
<feature type="transmembrane region" description="Helical" evidence="7">
    <location>
        <begin position="195"/>
        <end position="218"/>
    </location>
</feature>
<protein>
    <submittedName>
        <fullName evidence="8">Amino acid/metabolite permease</fullName>
    </submittedName>
</protein>
<dbReference type="PANTHER" id="PTHR45649:SF9">
    <property type="entry name" value="AMINO-ACID PERMEASE 2"/>
    <property type="match status" value="1"/>
</dbReference>
<dbReference type="GO" id="GO:0016020">
    <property type="term" value="C:membrane"/>
    <property type="evidence" value="ECO:0007669"/>
    <property type="project" value="UniProtKB-SubCell"/>
</dbReference>
<feature type="region of interest" description="Disordered" evidence="6">
    <location>
        <begin position="30"/>
        <end position="53"/>
    </location>
</feature>
<organism evidence="8">
    <name type="scientific">Cryptococcus bacillisporus CA1280</name>
    <dbReference type="NCBI Taxonomy" id="1296109"/>
    <lineage>
        <taxon>Eukaryota</taxon>
        <taxon>Fungi</taxon>
        <taxon>Dikarya</taxon>
        <taxon>Basidiomycota</taxon>
        <taxon>Agaricomycotina</taxon>
        <taxon>Tremellomycetes</taxon>
        <taxon>Tremellales</taxon>
        <taxon>Cryptococcaceae</taxon>
        <taxon>Cryptococcus</taxon>
        <taxon>Cryptococcus gattii species complex</taxon>
    </lineage>
</organism>
<keyword evidence="3 7" id="KW-0812">Transmembrane</keyword>
<reference evidence="8" key="1">
    <citation type="submission" date="2015-01" db="EMBL/GenBank/DDBJ databases">
        <title>The Genome Sequence of Cryptococcus gattii CA1280.</title>
        <authorList>
            <consortium name="The Broad Institute Genomics Platform"/>
            <person name="Cuomo C."/>
            <person name="Litvintseva A."/>
            <person name="Chen Y."/>
            <person name="Heitman J."/>
            <person name="Sun S."/>
            <person name="Springer D."/>
            <person name="Dromer F."/>
            <person name="Young S."/>
            <person name="Zeng Q."/>
            <person name="Gargeya S."/>
            <person name="Abouelleil A."/>
            <person name="Alvarado L."/>
            <person name="Chapman S.B."/>
            <person name="Gainer-Dewar J."/>
            <person name="Goldberg J."/>
            <person name="Griggs A."/>
            <person name="Gujja S."/>
            <person name="Hansen M."/>
            <person name="Howarth C."/>
            <person name="Imamovic A."/>
            <person name="Larimer J."/>
            <person name="Murphy C."/>
            <person name="Naylor J."/>
            <person name="Pearson M."/>
            <person name="Priest M."/>
            <person name="Roberts A."/>
            <person name="Saif S."/>
            <person name="Shea T."/>
            <person name="Sykes S."/>
            <person name="Wortman J."/>
            <person name="Nusbaum C."/>
            <person name="Birren B."/>
        </authorList>
    </citation>
    <scope>NUCLEOTIDE SEQUENCE [LARGE SCALE GENOMIC DNA]</scope>
    <source>
        <strain evidence="8">CA1280</strain>
    </source>
</reference>
<evidence type="ECO:0000313" key="8">
    <source>
        <dbReference type="EMBL" id="KIR48406.1"/>
    </source>
</evidence>
<feature type="region of interest" description="Disordered" evidence="6">
    <location>
        <begin position="131"/>
        <end position="175"/>
    </location>
</feature>
<dbReference type="InterPro" id="IPR002293">
    <property type="entry name" value="AA/rel_permease1"/>
</dbReference>
<dbReference type="Pfam" id="PF13520">
    <property type="entry name" value="AA_permease_2"/>
    <property type="match status" value="1"/>
</dbReference>
<dbReference type="Gene3D" id="1.20.1740.10">
    <property type="entry name" value="Amino acid/polyamine transporter I"/>
    <property type="match status" value="1"/>
</dbReference>
<evidence type="ECO:0000256" key="3">
    <source>
        <dbReference type="ARBA" id="ARBA00022692"/>
    </source>
</evidence>
<evidence type="ECO:0000256" key="2">
    <source>
        <dbReference type="ARBA" id="ARBA00022448"/>
    </source>
</evidence>
<sequence>MSKRPPLPSVVTSQDDTAYVKSSTSFKVPATPYNSCGDLDASDNPSIPLSHPSTRNLSDAVYDSPLGSDLHIPLSGDTPSSSIRRISVSSHSSSYLLPNPTLSMTKPHDIPYSSRPIPAPPVTIHHDQISNQPSRKISGDAASPVTELSRLSSPPGVKFGMDLRQNESRGSASQEDVDAQRLRALGYDAVLGRDYTFWSSLAISWLNIGALQGTIFAVSGTYNYGGPVMILVAWPVSGVLTYFMTLTLSELASAYPVAGAMFSWSWKTARGGIGGERGWAWILLLVTWEIANIVVGTIGLSLNYQEKNWHNFLLFLGILVIVGLIGSTGWGQSHCFWLCSGAFGFSMWLVLCITLLATNATKHDPGDMFNQFYNTTGWSSKPYVYILGWQYTTIASGADASAHMAEETQNPSRNVPNAMTTSVIATYVLGYISIVLLLLSISPEDAVTVKSHSFAFGYILTKAISKPGAITICCLMVVVLMLQVLAQLQASSRFVFALARENGMPFSSIIRKTNNHRRPVFAVWLVVILCLPFACLTLASESTLYSVLAVTACTLSYVGYAIPISLYLVSRINLQTEGRSLWSLRKWSKPVAIIGLLYALALIVTQTFPGSTPVKASTMSWSPVIIAGTGVMCYVTWKCYGDKHFAGPIRAITKWESGMEIDLSTTLASSRSRHSGFPQDQATNDSLKLALSPYYPSGIEGPGADVTVQSAAGSGITSEGEWTSASESDNTISAWTQSGDENRKDEATERSIIGR</sequence>
<feature type="compositionally biased region" description="Polar residues" evidence="6">
    <location>
        <begin position="711"/>
        <end position="739"/>
    </location>
</feature>
<feature type="transmembrane region" description="Helical" evidence="7">
    <location>
        <begin position="423"/>
        <end position="443"/>
    </location>
</feature>
<feature type="compositionally biased region" description="Polar residues" evidence="6">
    <location>
        <begin position="43"/>
        <end position="53"/>
    </location>
</feature>
<feature type="transmembrane region" description="Helical" evidence="7">
    <location>
        <begin position="590"/>
        <end position="608"/>
    </location>
</feature>
<keyword evidence="5 7" id="KW-0472">Membrane</keyword>
<evidence type="ECO:0000256" key="7">
    <source>
        <dbReference type="SAM" id="Phobius"/>
    </source>
</evidence>
<accession>A0A0D0VM42</accession>